<evidence type="ECO:0000256" key="6">
    <source>
        <dbReference type="ARBA" id="ARBA00022824"/>
    </source>
</evidence>
<proteinExistence type="predicted"/>
<dbReference type="InterPro" id="IPR028098">
    <property type="entry name" value="Glyco_trans_4-like_N"/>
</dbReference>
<evidence type="ECO:0000259" key="9">
    <source>
        <dbReference type="Pfam" id="PF13439"/>
    </source>
</evidence>
<evidence type="ECO:0000256" key="2">
    <source>
        <dbReference type="ARBA" id="ARBA00004922"/>
    </source>
</evidence>
<dbReference type="GO" id="GO:0005789">
    <property type="term" value="C:endoplasmic reticulum membrane"/>
    <property type="evidence" value="ECO:0007669"/>
    <property type="project" value="UniProtKB-SubCell"/>
</dbReference>
<keyword evidence="11" id="KW-1185">Reference proteome</keyword>
<evidence type="ECO:0000256" key="1">
    <source>
        <dbReference type="ARBA" id="ARBA00004389"/>
    </source>
</evidence>
<keyword evidence="8" id="KW-0472">Membrane</keyword>
<dbReference type="SUPFAM" id="SSF53756">
    <property type="entry name" value="UDP-Glycosyltransferase/glycogen phosphorylase"/>
    <property type="match status" value="1"/>
</dbReference>
<dbReference type="Proteomes" id="UP001153737">
    <property type="component" value="Chromosome 8"/>
</dbReference>
<sequence length="432" mass="49556">MEKLKESKNVAIVVLGDIGRSPRMQYHSLSLTEMGHKVDVFGYGETSPMIEVKEAPLIQYHYLVQCPVIPLKIINYAFKTVWQALTLLFLLLVNRRPDFLVLQNPPAIPAILICWVFCRAVGSKFIIDWHNYAHTIMALNHSSENILVKITKKVEIFVGKRADHNFCVTNAMKTDLYKQWGISAITLYDRPSNIFRSISVEEKHDFLIQLGKKYHQLVCTENSTLFTEKVNGKVFLKSSRPGVLVSSTSWTEDEDFTILLSALQDYEDHISNGNDRKLPKLVCFITGKGHLKDYYCKKVADSKWKNVTVITPWLESSEYPLILACADLGVSLHTSSSGLDLPMKVVDMFGCALPVCAYDFNCLHELVLHEKNGYTFKSSGELSKQLHNWFNNFPNDHNQQETELKFKEELKVFQRLGWRENWNNLAKPIFTQ</sequence>
<accession>A0A9P0DU08</accession>
<evidence type="ECO:0000256" key="3">
    <source>
        <dbReference type="ARBA" id="ARBA00022676"/>
    </source>
</evidence>
<feature type="domain" description="Glycosyltransferase subfamily 4-like N-terminal" evidence="9">
    <location>
        <begin position="30"/>
        <end position="184"/>
    </location>
</feature>
<keyword evidence="6" id="KW-0256">Endoplasmic reticulum</keyword>
<evidence type="ECO:0000256" key="7">
    <source>
        <dbReference type="ARBA" id="ARBA00022989"/>
    </source>
</evidence>
<keyword evidence="5" id="KW-0812">Transmembrane</keyword>
<protein>
    <recommendedName>
        <fullName evidence="9">Glycosyltransferase subfamily 4-like N-terminal domain-containing protein</fullName>
    </recommendedName>
</protein>
<dbReference type="PANTHER" id="PTHR13036:SF0">
    <property type="entry name" value="CHITOBIOSYLDIPHOSPHODOLICHOL BETA-MANNOSYLTRANSFERASE"/>
    <property type="match status" value="1"/>
</dbReference>
<dbReference type="GO" id="GO:0000030">
    <property type="term" value="F:mannosyltransferase activity"/>
    <property type="evidence" value="ECO:0007669"/>
    <property type="project" value="InterPro"/>
</dbReference>
<dbReference type="OrthoDB" id="614844at2759"/>
<reference evidence="10" key="2">
    <citation type="submission" date="2022-10" db="EMBL/GenBank/DDBJ databases">
        <authorList>
            <consortium name="ENA_rothamsted_submissions"/>
            <consortium name="culmorum"/>
            <person name="King R."/>
        </authorList>
    </citation>
    <scope>NUCLEOTIDE SEQUENCE</scope>
</reference>
<evidence type="ECO:0000313" key="11">
    <source>
        <dbReference type="Proteomes" id="UP001153737"/>
    </source>
</evidence>
<gene>
    <name evidence="10" type="ORF">PHAECO_LOCUS12060</name>
</gene>
<evidence type="ECO:0000256" key="4">
    <source>
        <dbReference type="ARBA" id="ARBA00022679"/>
    </source>
</evidence>
<keyword evidence="7" id="KW-1133">Transmembrane helix</keyword>
<dbReference type="Gene3D" id="3.40.50.2000">
    <property type="entry name" value="Glycogen Phosphorylase B"/>
    <property type="match status" value="2"/>
</dbReference>
<dbReference type="AlphaFoldDB" id="A0A9P0DU08"/>
<organism evidence="10 11">
    <name type="scientific">Phaedon cochleariae</name>
    <name type="common">Mustard beetle</name>
    <dbReference type="NCBI Taxonomy" id="80249"/>
    <lineage>
        <taxon>Eukaryota</taxon>
        <taxon>Metazoa</taxon>
        <taxon>Ecdysozoa</taxon>
        <taxon>Arthropoda</taxon>
        <taxon>Hexapoda</taxon>
        <taxon>Insecta</taxon>
        <taxon>Pterygota</taxon>
        <taxon>Neoptera</taxon>
        <taxon>Endopterygota</taxon>
        <taxon>Coleoptera</taxon>
        <taxon>Polyphaga</taxon>
        <taxon>Cucujiformia</taxon>
        <taxon>Chrysomeloidea</taxon>
        <taxon>Chrysomelidae</taxon>
        <taxon>Chrysomelinae</taxon>
        <taxon>Chrysomelini</taxon>
        <taxon>Phaedon</taxon>
    </lineage>
</organism>
<dbReference type="FunFam" id="3.40.50.2000:FF:000109">
    <property type="entry name" value="Chitobiosyldiphosphodolichol beta-mannosyltransferase"/>
    <property type="match status" value="1"/>
</dbReference>
<name>A0A9P0DU08_PHACE</name>
<keyword evidence="4" id="KW-0808">Transferase</keyword>
<evidence type="ECO:0000313" key="10">
    <source>
        <dbReference type="EMBL" id="CAH1179486.1"/>
    </source>
</evidence>
<reference evidence="10" key="1">
    <citation type="submission" date="2022-01" db="EMBL/GenBank/DDBJ databases">
        <authorList>
            <person name="King R."/>
        </authorList>
    </citation>
    <scope>NUCLEOTIDE SEQUENCE</scope>
</reference>
<dbReference type="PANTHER" id="PTHR13036">
    <property type="entry name" value="BETA1,4 MANNOSYLTRANSFERASE"/>
    <property type="match status" value="1"/>
</dbReference>
<dbReference type="InterPro" id="IPR026051">
    <property type="entry name" value="ALG1-like"/>
</dbReference>
<dbReference type="EMBL" id="OU896714">
    <property type="protein sequence ID" value="CAH1179486.1"/>
    <property type="molecule type" value="Genomic_DNA"/>
</dbReference>
<evidence type="ECO:0000256" key="5">
    <source>
        <dbReference type="ARBA" id="ARBA00022692"/>
    </source>
</evidence>
<comment type="pathway">
    <text evidence="2">Protein modification; protein glycosylation.</text>
</comment>
<keyword evidence="3" id="KW-0328">Glycosyltransferase</keyword>
<dbReference type="Pfam" id="PF13439">
    <property type="entry name" value="Glyco_transf_4"/>
    <property type="match status" value="1"/>
</dbReference>
<evidence type="ECO:0000256" key="8">
    <source>
        <dbReference type="ARBA" id="ARBA00023136"/>
    </source>
</evidence>
<comment type="subcellular location">
    <subcellularLocation>
        <location evidence="1">Endoplasmic reticulum membrane</location>
        <topology evidence="1">Single-pass membrane protein</topology>
    </subcellularLocation>
</comment>